<dbReference type="SUPFAM" id="SSF55856">
    <property type="entry name" value="Cytochrome b5-like heme/steroid binding domain"/>
    <property type="match status" value="1"/>
</dbReference>
<keyword evidence="2" id="KW-0479">Metal-binding</keyword>
<accession>A0A3B4BIB7</accession>
<dbReference type="STRING" id="409849.ENSPMGP00000028247"/>
<reference evidence="6" key="1">
    <citation type="submission" date="2025-08" db="UniProtKB">
        <authorList>
            <consortium name="Ensembl"/>
        </authorList>
    </citation>
    <scope>IDENTIFICATION</scope>
</reference>
<feature type="compositionally biased region" description="Polar residues" evidence="4">
    <location>
        <begin position="76"/>
        <end position="85"/>
    </location>
</feature>
<dbReference type="InterPro" id="IPR036400">
    <property type="entry name" value="Cyt_B5-like_heme/steroid_sf"/>
</dbReference>
<dbReference type="InterPro" id="IPR001199">
    <property type="entry name" value="Cyt_B5-like_heme/steroid-bd"/>
</dbReference>
<feature type="region of interest" description="Disordered" evidence="4">
    <location>
        <begin position="64"/>
        <end position="85"/>
    </location>
</feature>
<dbReference type="Proteomes" id="UP000261520">
    <property type="component" value="Unplaced"/>
</dbReference>
<evidence type="ECO:0000256" key="4">
    <source>
        <dbReference type="SAM" id="MobiDB-lite"/>
    </source>
</evidence>
<dbReference type="InterPro" id="IPR018506">
    <property type="entry name" value="Cyt_B5_heme-BS"/>
</dbReference>
<evidence type="ECO:0000259" key="5">
    <source>
        <dbReference type="Pfam" id="PF00173"/>
    </source>
</evidence>
<protein>
    <recommendedName>
        <fullName evidence="5">Cytochrome b5 heme-binding domain-containing protein</fullName>
    </recommendedName>
</protein>
<evidence type="ECO:0000256" key="2">
    <source>
        <dbReference type="ARBA" id="ARBA00022723"/>
    </source>
</evidence>
<organism evidence="6 7">
    <name type="scientific">Periophthalmus magnuspinnatus</name>
    <dbReference type="NCBI Taxonomy" id="409849"/>
    <lineage>
        <taxon>Eukaryota</taxon>
        <taxon>Metazoa</taxon>
        <taxon>Chordata</taxon>
        <taxon>Craniata</taxon>
        <taxon>Vertebrata</taxon>
        <taxon>Euteleostomi</taxon>
        <taxon>Actinopterygii</taxon>
        <taxon>Neopterygii</taxon>
        <taxon>Teleostei</taxon>
        <taxon>Neoteleostei</taxon>
        <taxon>Acanthomorphata</taxon>
        <taxon>Gobiaria</taxon>
        <taxon>Gobiiformes</taxon>
        <taxon>Gobioidei</taxon>
        <taxon>Gobiidae</taxon>
        <taxon>Oxudercinae</taxon>
        <taxon>Periophthalmus</taxon>
    </lineage>
</organism>
<keyword evidence="7" id="KW-1185">Reference proteome</keyword>
<sequence>FHETREKRVKYRLARKINQSRFLFFGSGVYDITEFVAMHPGGDKIMLAAGGAVDRRVSNKSFQKARRGVRADSAPSHFNKSNCDL</sequence>
<keyword evidence="3" id="KW-0408">Iron</keyword>
<dbReference type="GO" id="GO:0046872">
    <property type="term" value="F:metal ion binding"/>
    <property type="evidence" value="ECO:0007669"/>
    <property type="project" value="UniProtKB-KW"/>
</dbReference>
<name>A0A3B4BIB7_9GOBI</name>
<reference evidence="6" key="2">
    <citation type="submission" date="2025-09" db="UniProtKB">
        <authorList>
            <consortium name="Ensembl"/>
        </authorList>
    </citation>
    <scope>IDENTIFICATION</scope>
</reference>
<dbReference type="GO" id="GO:0020037">
    <property type="term" value="F:heme binding"/>
    <property type="evidence" value="ECO:0007669"/>
    <property type="project" value="InterPro"/>
</dbReference>
<evidence type="ECO:0000256" key="1">
    <source>
        <dbReference type="ARBA" id="ARBA00022617"/>
    </source>
</evidence>
<proteinExistence type="predicted"/>
<dbReference type="Pfam" id="PF00173">
    <property type="entry name" value="Cyt-b5"/>
    <property type="match status" value="1"/>
</dbReference>
<dbReference type="Gene3D" id="3.10.120.10">
    <property type="entry name" value="Cytochrome b5-like heme/steroid binding domain"/>
    <property type="match status" value="1"/>
</dbReference>
<dbReference type="Ensembl" id="ENSPMGT00000030075.1">
    <property type="protein sequence ID" value="ENSPMGP00000028247.1"/>
    <property type="gene ID" value="ENSPMGG00000022741.1"/>
</dbReference>
<evidence type="ECO:0000256" key="3">
    <source>
        <dbReference type="ARBA" id="ARBA00023004"/>
    </source>
</evidence>
<feature type="domain" description="Cytochrome b5 heme-binding" evidence="5">
    <location>
        <begin position="20"/>
        <end position="51"/>
    </location>
</feature>
<evidence type="ECO:0000313" key="7">
    <source>
        <dbReference type="Proteomes" id="UP000261520"/>
    </source>
</evidence>
<keyword evidence="1" id="KW-0349">Heme</keyword>
<dbReference type="AlphaFoldDB" id="A0A3B4BIB7"/>
<dbReference type="PROSITE" id="PS00191">
    <property type="entry name" value="CYTOCHROME_B5_1"/>
    <property type="match status" value="1"/>
</dbReference>
<evidence type="ECO:0000313" key="6">
    <source>
        <dbReference type="Ensembl" id="ENSPMGP00000028247.1"/>
    </source>
</evidence>